<proteinExistence type="predicted"/>
<gene>
    <name evidence="1" type="ORF">L211DRAFT_517553</name>
</gene>
<dbReference type="OrthoDB" id="5415741at2759"/>
<dbReference type="InParanoid" id="A0A3N4LCF9"/>
<sequence length="134" mass="14961">MPSVYYPAILSSHSLAQSFSLHYVRYCNSCSGGDLAISWRGNCCYSLQTGKTPPHTSRKSTTTAEKEWQPGTPLILKHVQDKARSGRPRKIIPLVEQAVVMQLSKIDMVEKNTCSTPPILPQTPIFPLRRPHLS</sequence>
<reference evidence="1 2" key="1">
    <citation type="journal article" date="2018" name="Nat. Ecol. Evol.">
        <title>Pezizomycetes genomes reveal the molecular basis of ectomycorrhizal truffle lifestyle.</title>
        <authorList>
            <person name="Murat C."/>
            <person name="Payen T."/>
            <person name="Noel B."/>
            <person name="Kuo A."/>
            <person name="Morin E."/>
            <person name="Chen J."/>
            <person name="Kohler A."/>
            <person name="Krizsan K."/>
            <person name="Balestrini R."/>
            <person name="Da Silva C."/>
            <person name="Montanini B."/>
            <person name="Hainaut M."/>
            <person name="Levati E."/>
            <person name="Barry K.W."/>
            <person name="Belfiori B."/>
            <person name="Cichocki N."/>
            <person name="Clum A."/>
            <person name="Dockter R.B."/>
            <person name="Fauchery L."/>
            <person name="Guy J."/>
            <person name="Iotti M."/>
            <person name="Le Tacon F."/>
            <person name="Lindquist E.A."/>
            <person name="Lipzen A."/>
            <person name="Malagnac F."/>
            <person name="Mello A."/>
            <person name="Molinier V."/>
            <person name="Miyauchi S."/>
            <person name="Poulain J."/>
            <person name="Riccioni C."/>
            <person name="Rubini A."/>
            <person name="Sitrit Y."/>
            <person name="Splivallo R."/>
            <person name="Traeger S."/>
            <person name="Wang M."/>
            <person name="Zifcakova L."/>
            <person name="Wipf D."/>
            <person name="Zambonelli A."/>
            <person name="Paolocci F."/>
            <person name="Nowrousian M."/>
            <person name="Ottonello S."/>
            <person name="Baldrian P."/>
            <person name="Spatafora J.W."/>
            <person name="Henrissat B."/>
            <person name="Nagy L.G."/>
            <person name="Aury J.M."/>
            <person name="Wincker P."/>
            <person name="Grigoriev I.V."/>
            <person name="Bonfante P."/>
            <person name="Martin F.M."/>
        </authorList>
    </citation>
    <scope>NUCLEOTIDE SEQUENCE [LARGE SCALE GENOMIC DNA]</scope>
    <source>
        <strain evidence="1 2">ATCC MYA-4762</strain>
    </source>
</reference>
<dbReference type="Proteomes" id="UP000267821">
    <property type="component" value="Unassembled WGS sequence"/>
</dbReference>
<accession>A0A3N4LCF9</accession>
<name>A0A3N4LCF9_9PEZI</name>
<organism evidence="1 2">
    <name type="scientific">Terfezia boudieri ATCC MYA-4762</name>
    <dbReference type="NCBI Taxonomy" id="1051890"/>
    <lineage>
        <taxon>Eukaryota</taxon>
        <taxon>Fungi</taxon>
        <taxon>Dikarya</taxon>
        <taxon>Ascomycota</taxon>
        <taxon>Pezizomycotina</taxon>
        <taxon>Pezizomycetes</taxon>
        <taxon>Pezizales</taxon>
        <taxon>Pezizaceae</taxon>
        <taxon>Terfezia</taxon>
    </lineage>
</organism>
<dbReference type="EMBL" id="ML121570">
    <property type="protein sequence ID" value="RPB20557.1"/>
    <property type="molecule type" value="Genomic_DNA"/>
</dbReference>
<keyword evidence="2" id="KW-1185">Reference proteome</keyword>
<dbReference type="AlphaFoldDB" id="A0A3N4LCF9"/>
<evidence type="ECO:0000313" key="2">
    <source>
        <dbReference type="Proteomes" id="UP000267821"/>
    </source>
</evidence>
<evidence type="ECO:0000313" key="1">
    <source>
        <dbReference type="EMBL" id="RPB20557.1"/>
    </source>
</evidence>
<protein>
    <submittedName>
        <fullName evidence="1">Uncharacterized protein</fullName>
    </submittedName>
</protein>